<evidence type="ECO:0000256" key="1">
    <source>
        <dbReference type="ARBA" id="ARBA00022993"/>
    </source>
</evidence>
<evidence type="ECO:0000313" key="3">
    <source>
        <dbReference type="Proteomes" id="UP000515570"/>
    </source>
</evidence>
<dbReference type="InterPro" id="IPR007344">
    <property type="entry name" value="GrpB/CoaE"/>
</dbReference>
<dbReference type="PANTHER" id="PTHR34822">
    <property type="entry name" value="GRPB DOMAIN PROTEIN (AFU_ORTHOLOGUE AFUA_1G01530)"/>
    <property type="match status" value="1"/>
</dbReference>
<name>A0A7G5FE04_9CORY</name>
<gene>
    <name evidence="2" type="ORF">HW450_10960</name>
</gene>
<dbReference type="PANTHER" id="PTHR34822:SF1">
    <property type="entry name" value="GRPB FAMILY PROTEIN"/>
    <property type="match status" value="1"/>
</dbReference>
<evidence type="ECO:0000313" key="2">
    <source>
        <dbReference type="EMBL" id="QMV84845.1"/>
    </source>
</evidence>
<reference evidence="2 3" key="1">
    <citation type="submission" date="2020-07" db="EMBL/GenBank/DDBJ databases">
        <title>non toxigenic Corynebacterium sp. nov from a clinical source.</title>
        <authorList>
            <person name="Bernier A.-M."/>
            <person name="Bernard K."/>
        </authorList>
    </citation>
    <scope>NUCLEOTIDE SEQUENCE [LARGE SCALE GENOMIC DNA]</scope>
    <source>
        <strain evidence="3">NML 93-0612</strain>
    </source>
</reference>
<dbReference type="Proteomes" id="UP000515570">
    <property type="component" value="Chromosome"/>
</dbReference>
<sequence>MSVHVVPYSDEWPTHFAEVASELHRALETVPVVAIEHVGSTAVPGLAAKPVLDIDIIVERQHVDAAISALATAGYVHRGDLGVTDREAFTAPDNDPARHVYLCVEDTLHLRNHLAFRDVLRQRSDLREKYSAVKMHLARDPEMDIDTYIAGKAGVLQEILAYSDLTDEEKALIYKLNTQS</sequence>
<dbReference type="GO" id="GO:0015937">
    <property type="term" value="P:coenzyme A biosynthetic process"/>
    <property type="evidence" value="ECO:0007669"/>
    <property type="project" value="UniProtKB-KW"/>
</dbReference>
<protein>
    <submittedName>
        <fullName evidence="2">GrpB family protein</fullName>
    </submittedName>
</protein>
<dbReference type="EMBL" id="CP059833">
    <property type="protein sequence ID" value="QMV84845.1"/>
    <property type="molecule type" value="Genomic_DNA"/>
</dbReference>
<dbReference type="Pfam" id="PF04229">
    <property type="entry name" value="GrpB"/>
    <property type="match status" value="1"/>
</dbReference>
<keyword evidence="1" id="KW-0173">Coenzyme A biosynthesis</keyword>
<keyword evidence="3" id="KW-1185">Reference proteome</keyword>
<dbReference type="RefSeq" id="WP_182385652.1">
    <property type="nucleotide sequence ID" value="NZ_CP059833.1"/>
</dbReference>
<proteinExistence type="predicted"/>
<organism evidence="2 3">
    <name type="scientific">Corynebacterium hindlerae</name>
    <dbReference type="NCBI Taxonomy" id="699041"/>
    <lineage>
        <taxon>Bacteria</taxon>
        <taxon>Bacillati</taxon>
        <taxon>Actinomycetota</taxon>
        <taxon>Actinomycetes</taxon>
        <taxon>Mycobacteriales</taxon>
        <taxon>Corynebacteriaceae</taxon>
        <taxon>Corynebacterium</taxon>
    </lineage>
</organism>
<dbReference type="SUPFAM" id="SSF81301">
    <property type="entry name" value="Nucleotidyltransferase"/>
    <property type="match status" value="1"/>
</dbReference>
<accession>A0A7G5FE04</accession>
<dbReference type="AlphaFoldDB" id="A0A7G5FE04"/>
<dbReference type="Gene3D" id="3.30.460.10">
    <property type="entry name" value="Beta Polymerase, domain 2"/>
    <property type="match status" value="1"/>
</dbReference>
<dbReference type="InterPro" id="IPR043519">
    <property type="entry name" value="NT_sf"/>
</dbReference>